<name>A0AAD4GUP8_ASPNN</name>
<feature type="region of interest" description="Disordered" evidence="1">
    <location>
        <begin position="1"/>
        <end position="24"/>
    </location>
</feature>
<dbReference type="AlphaFoldDB" id="A0AAD4GUP8"/>
<evidence type="ECO:0000313" key="4">
    <source>
        <dbReference type="Proteomes" id="UP001194746"/>
    </source>
</evidence>
<dbReference type="Proteomes" id="UP001194746">
    <property type="component" value="Unassembled WGS sequence"/>
</dbReference>
<accession>A0AAD4GUP8</accession>
<feature type="region of interest" description="Disordered" evidence="1">
    <location>
        <begin position="79"/>
        <end position="109"/>
    </location>
</feature>
<protein>
    <submittedName>
        <fullName evidence="3">Uncharacterized protein</fullName>
    </submittedName>
</protein>
<comment type="caution">
    <text evidence="3">The sequence shown here is derived from an EMBL/GenBank/DDBJ whole genome shotgun (WGS) entry which is preliminary data.</text>
</comment>
<evidence type="ECO:0000313" key="3">
    <source>
        <dbReference type="EMBL" id="KAF9890849.1"/>
    </source>
</evidence>
<evidence type="ECO:0000256" key="1">
    <source>
        <dbReference type="SAM" id="MobiDB-lite"/>
    </source>
</evidence>
<reference evidence="3" key="2">
    <citation type="submission" date="2020-02" db="EMBL/GenBank/DDBJ databases">
        <authorList>
            <person name="Gilchrist C.L.M."/>
            <person name="Chooi Y.-H."/>
        </authorList>
    </citation>
    <scope>NUCLEOTIDE SEQUENCE</scope>
    <source>
        <strain evidence="3">MST-FP2251</strain>
    </source>
</reference>
<feature type="transmembrane region" description="Helical" evidence="2">
    <location>
        <begin position="133"/>
        <end position="154"/>
    </location>
</feature>
<dbReference type="EMBL" id="VCAU01000023">
    <property type="protein sequence ID" value="KAF9890849.1"/>
    <property type="molecule type" value="Genomic_DNA"/>
</dbReference>
<keyword evidence="4" id="KW-1185">Reference proteome</keyword>
<reference evidence="3" key="1">
    <citation type="journal article" date="2019" name="Beilstein J. Org. Chem.">
        <title>Nanangenines: drimane sesquiterpenoids as the dominant metabolite cohort of a novel Australian fungus, Aspergillus nanangensis.</title>
        <authorList>
            <person name="Lacey H.J."/>
            <person name="Gilchrist C.L.M."/>
            <person name="Crombie A."/>
            <person name="Kalaitzis J.A."/>
            <person name="Vuong D."/>
            <person name="Rutledge P.J."/>
            <person name="Turner P."/>
            <person name="Pitt J.I."/>
            <person name="Lacey E."/>
            <person name="Chooi Y.H."/>
            <person name="Piggott A.M."/>
        </authorList>
    </citation>
    <scope>NUCLEOTIDE SEQUENCE</scope>
    <source>
        <strain evidence="3">MST-FP2251</strain>
    </source>
</reference>
<keyword evidence="2" id="KW-0812">Transmembrane</keyword>
<gene>
    <name evidence="3" type="ORF">FE257_005420</name>
</gene>
<organism evidence="3 4">
    <name type="scientific">Aspergillus nanangensis</name>
    <dbReference type="NCBI Taxonomy" id="2582783"/>
    <lineage>
        <taxon>Eukaryota</taxon>
        <taxon>Fungi</taxon>
        <taxon>Dikarya</taxon>
        <taxon>Ascomycota</taxon>
        <taxon>Pezizomycotina</taxon>
        <taxon>Eurotiomycetes</taxon>
        <taxon>Eurotiomycetidae</taxon>
        <taxon>Eurotiales</taxon>
        <taxon>Aspergillaceae</taxon>
        <taxon>Aspergillus</taxon>
        <taxon>Aspergillus subgen. Circumdati</taxon>
    </lineage>
</organism>
<keyword evidence="2" id="KW-1133">Transmembrane helix</keyword>
<evidence type="ECO:0000256" key="2">
    <source>
        <dbReference type="SAM" id="Phobius"/>
    </source>
</evidence>
<proteinExistence type="predicted"/>
<keyword evidence="2" id="KW-0472">Membrane</keyword>
<sequence length="170" mass="18678">MNTYTETTSLRVEDSIPQNPSTSFFSISDSLTSAPPVDHKGDYDPTVGAKPYSPFYRHATPNVNLDNLDGKTIEVKDLGASREDSLNDVEQGLVQPSDDSKDNRRQSKLWKEKKRRCDCMRSMTKKQRIATKAAIATVILGSMVAIALGITAAVDGGIWSSPDHQQEFTG</sequence>